<dbReference type="GO" id="GO:0007188">
    <property type="term" value="P:adenylate cyclase-modulating G protein-coupled receptor signaling pathway"/>
    <property type="evidence" value="ECO:0007669"/>
    <property type="project" value="TreeGrafter"/>
</dbReference>
<evidence type="ECO:0000256" key="1">
    <source>
        <dbReference type="SAM" id="Phobius"/>
    </source>
</evidence>
<dbReference type="InterPro" id="IPR036445">
    <property type="entry name" value="GPCR_2_extracell_dom_sf"/>
</dbReference>
<dbReference type="SUPFAM" id="SSF111418">
    <property type="entry name" value="Hormone receptor domain"/>
    <property type="match status" value="1"/>
</dbReference>
<keyword evidence="3" id="KW-0675">Receptor</keyword>
<protein>
    <submittedName>
        <fullName evidence="3">Calcitonin receptor-like</fullName>
    </submittedName>
</protein>
<dbReference type="GO" id="GO:0008528">
    <property type="term" value="F:G protein-coupled peptide receptor activity"/>
    <property type="evidence" value="ECO:0007669"/>
    <property type="project" value="TreeGrafter"/>
</dbReference>
<keyword evidence="4" id="KW-1185">Reference proteome</keyword>
<dbReference type="InterPro" id="IPR001879">
    <property type="entry name" value="GPCR_2_extracellular_dom"/>
</dbReference>
<dbReference type="PROSITE" id="PS50227">
    <property type="entry name" value="G_PROTEIN_RECEP_F2_3"/>
    <property type="match status" value="1"/>
</dbReference>
<feature type="transmembrane region" description="Helical" evidence="1">
    <location>
        <begin position="182"/>
        <end position="207"/>
    </location>
</feature>
<keyword evidence="1" id="KW-1133">Transmembrane helix</keyword>
<dbReference type="AlphaFoldDB" id="A0A8B6ETE5"/>
<reference evidence="3" key="1">
    <citation type="submission" date="2018-11" db="EMBL/GenBank/DDBJ databases">
        <authorList>
            <person name="Alioto T."/>
            <person name="Alioto T."/>
        </authorList>
    </citation>
    <scope>NUCLEOTIDE SEQUENCE</scope>
</reference>
<evidence type="ECO:0000313" key="3">
    <source>
        <dbReference type="EMBL" id="VDI38748.1"/>
    </source>
</evidence>
<proteinExistence type="predicted"/>
<dbReference type="SMART" id="SM00008">
    <property type="entry name" value="HormR"/>
    <property type="match status" value="1"/>
</dbReference>
<dbReference type="PANTHER" id="PTHR45620">
    <property type="entry name" value="PDF RECEPTOR-LIKE PROTEIN-RELATED"/>
    <property type="match status" value="1"/>
</dbReference>
<accession>A0A8B6ETE5</accession>
<feature type="domain" description="G-protein coupled receptors family 2 profile 1" evidence="2">
    <location>
        <begin position="91"/>
        <end position="177"/>
    </location>
</feature>
<dbReference type="OrthoDB" id="16753at2759"/>
<dbReference type="Gene3D" id="4.10.1240.10">
    <property type="entry name" value="GPCR, family 2, extracellular hormone receptor domain"/>
    <property type="match status" value="1"/>
</dbReference>
<name>A0A8B6ETE5_MYTGA</name>
<dbReference type="InterPro" id="IPR050332">
    <property type="entry name" value="GPCR_2"/>
</dbReference>
<sequence>MENICRDTFGYFNASIFKLWTCSLCFSYLFQDSAHLTPNRNKSYPLLISKDNDFGLIPDVSNNKATLEVCKYLDGTNCERWKSCCRSAVECCNSQVSERQLKHKPLFTLPCPKTWDGFGCVSEANAGSIAAIRCPNFVQYGFSSDYGTKKCTKNGTWWRDPVSNREWTDYTPCLNLRIYKTMVYVGVICCSISLILLIPASLTFICLRKQWGNPTPVFNVLKNDNVTIVT</sequence>
<organism evidence="3 4">
    <name type="scientific">Mytilus galloprovincialis</name>
    <name type="common">Mediterranean mussel</name>
    <dbReference type="NCBI Taxonomy" id="29158"/>
    <lineage>
        <taxon>Eukaryota</taxon>
        <taxon>Metazoa</taxon>
        <taxon>Spiralia</taxon>
        <taxon>Lophotrochozoa</taxon>
        <taxon>Mollusca</taxon>
        <taxon>Bivalvia</taxon>
        <taxon>Autobranchia</taxon>
        <taxon>Pteriomorphia</taxon>
        <taxon>Mytilida</taxon>
        <taxon>Mytiloidea</taxon>
        <taxon>Mytilidae</taxon>
        <taxon>Mytilinae</taxon>
        <taxon>Mytilus</taxon>
    </lineage>
</organism>
<dbReference type="PANTHER" id="PTHR45620:SF42">
    <property type="entry name" value="G-PROTEIN COUPLED RECEPTOR SEB-2"/>
    <property type="match status" value="1"/>
</dbReference>
<dbReference type="Proteomes" id="UP000596742">
    <property type="component" value="Unassembled WGS sequence"/>
</dbReference>
<dbReference type="EMBL" id="UYJE01005617">
    <property type="protein sequence ID" value="VDI38748.1"/>
    <property type="molecule type" value="Genomic_DNA"/>
</dbReference>
<keyword evidence="1" id="KW-0812">Transmembrane</keyword>
<gene>
    <name evidence="3" type="ORF">MGAL_10B012392</name>
</gene>
<evidence type="ECO:0000313" key="4">
    <source>
        <dbReference type="Proteomes" id="UP000596742"/>
    </source>
</evidence>
<evidence type="ECO:0000259" key="2">
    <source>
        <dbReference type="PROSITE" id="PS50227"/>
    </source>
</evidence>
<comment type="caution">
    <text evidence="3">The sequence shown here is derived from an EMBL/GenBank/DDBJ whole genome shotgun (WGS) entry which is preliminary data.</text>
</comment>
<dbReference type="Pfam" id="PF02793">
    <property type="entry name" value="HRM"/>
    <property type="match status" value="1"/>
</dbReference>
<keyword evidence="1" id="KW-0472">Membrane</keyword>
<dbReference type="GO" id="GO:0005886">
    <property type="term" value="C:plasma membrane"/>
    <property type="evidence" value="ECO:0007669"/>
    <property type="project" value="TreeGrafter"/>
</dbReference>